<protein>
    <submittedName>
        <fullName evidence="2">Calcineurin-like phosphoesterase</fullName>
    </submittedName>
</protein>
<dbReference type="RefSeq" id="WP_092852708.1">
    <property type="nucleotide sequence ID" value="NZ_FMAH01000027.1"/>
</dbReference>
<dbReference type="AlphaFoldDB" id="A0A1C3WEB3"/>
<dbReference type="GO" id="GO:0016787">
    <property type="term" value="F:hydrolase activity"/>
    <property type="evidence" value="ECO:0007669"/>
    <property type="project" value="InterPro"/>
</dbReference>
<proteinExistence type="predicted"/>
<keyword evidence="3" id="KW-1185">Reference proteome</keyword>
<dbReference type="Pfam" id="PF00149">
    <property type="entry name" value="Metallophos"/>
    <property type="match status" value="1"/>
</dbReference>
<dbReference type="SUPFAM" id="SSF56300">
    <property type="entry name" value="Metallo-dependent phosphatases"/>
    <property type="match status" value="1"/>
</dbReference>
<feature type="domain" description="Calcineurin-like phosphoesterase" evidence="1">
    <location>
        <begin position="7"/>
        <end position="204"/>
    </location>
</feature>
<sequence>MKDAIDIVVISDMHLSRARPFFQFNWEMTVERLCEKPPALVLVIGDIALDGSHHPDDLAFAKAQLDRLPCPWLNVPGNHDVGNNLPDIRGEATINAERLSTYRDIVGADYWHHDIGQWRFIGINSLLCGSGLPEEEEQRQFLQAAISTGENRQLATLYHKPFCHGAWDEAPIGQHFWFPEARQLLLPYLEAGQIDLQISGHLHESRLKVIEGVPNLWIPSLSFSTDMTFDWRPNLFNGRRRVGLTEMQIAGARWSAKTVEPMELLNTDISGWMKGGSLSTYSKFAGERPFAGFTHPGTTAE</sequence>
<name>A0A1C3WEB3_9HYPH</name>
<dbReference type="STRING" id="411945.GA0061102_102778"/>
<dbReference type="Gene3D" id="3.60.21.10">
    <property type="match status" value="1"/>
</dbReference>
<evidence type="ECO:0000313" key="2">
    <source>
        <dbReference type="EMBL" id="SCB38208.1"/>
    </source>
</evidence>
<dbReference type="InterPro" id="IPR004843">
    <property type="entry name" value="Calcineurin-like_PHP"/>
</dbReference>
<dbReference type="EMBL" id="FMAH01000027">
    <property type="protein sequence ID" value="SCB38208.1"/>
    <property type="molecule type" value="Genomic_DNA"/>
</dbReference>
<evidence type="ECO:0000259" key="1">
    <source>
        <dbReference type="Pfam" id="PF00149"/>
    </source>
</evidence>
<gene>
    <name evidence="2" type="ORF">GA0061102_102778</name>
</gene>
<evidence type="ECO:0000313" key="3">
    <source>
        <dbReference type="Proteomes" id="UP000199435"/>
    </source>
</evidence>
<accession>A0A1C3WEB3</accession>
<reference evidence="3" key="1">
    <citation type="submission" date="2016-08" db="EMBL/GenBank/DDBJ databases">
        <authorList>
            <person name="Varghese N."/>
            <person name="Submissions Spin"/>
        </authorList>
    </citation>
    <scope>NUCLEOTIDE SEQUENCE [LARGE SCALE GENOMIC DNA]</scope>
    <source>
        <strain evidence="3">HAMBI 2971</strain>
    </source>
</reference>
<organism evidence="2 3">
    <name type="scientific">Rhizobium miluonense</name>
    <dbReference type="NCBI Taxonomy" id="411945"/>
    <lineage>
        <taxon>Bacteria</taxon>
        <taxon>Pseudomonadati</taxon>
        <taxon>Pseudomonadota</taxon>
        <taxon>Alphaproteobacteria</taxon>
        <taxon>Hyphomicrobiales</taxon>
        <taxon>Rhizobiaceae</taxon>
        <taxon>Rhizobium/Agrobacterium group</taxon>
        <taxon>Rhizobium</taxon>
    </lineage>
</organism>
<dbReference type="PANTHER" id="PTHR43143:SF1">
    <property type="entry name" value="SERINE_THREONINE-PROTEIN PHOSPHATASE CPPED1"/>
    <property type="match status" value="1"/>
</dbReference>
<dbReference type="InterPro" id="IPR029052">
    <property type="entry name" value="Metallo-depent_PP-like"/>
</dbReference>
<dbReference type="InterPro" id="IPR051918">
    <property type="entry name" value="STPP_CPPED1"/>
</dbReference>
<dbReference type="PANTHER" id="PTHR43143">
    <property type="entry name" value="METALLOPHOSPHOESTERASE, CALCINEURIN SUPERFAMILY"/>
    <property type="match status" value="1"/>
</dbReference>
<dbReference type="OrthoDB" id="651281at2"/>
<dbReference type="Proteomes" id="UP000199435">
    <property type="component" value="Unassembled WGS sequence"/>
</dbReference>